<dbReference type="PANTHER" id="PTHR10909">
    <property type="entry name" value="ELECTRON TRANSPORT OXIDOREDUCTASE"/>
    <property type="match status" value="1"/>
</dbReference>
<name>A0A182IPR4_ANOAO</name>
<evidence type="ECO:0000256" key="4">
    <source>
        <dbReference type="ARBA" id="ARBA00006288"/>
    </source>
</evidence>
<evidence type="ECO:0000256" key="8">
    <source>
        <dbReference type="ARBA" id="ARBA00022832"/>
    </source>
</evidence>
<comment type="pathway">
    <text evidence="3">Lipid metabolism.</text>
</comment>
<feature type="region of interest" description="Disordered" evidence="12">
    <location>
        <begin position="595"/>
        <end position="618"/>
    </location>
</feature>
<dbReference type="InterPro" id="IPR012258">
    <property type="entry name" value="Acyl-CoA_oxidase"/>
</dbReference>
<dbReference type="CDD" id="cd05156">
    <property type="entry name" value="ChoK_euk"/>
    <property type="match status" value="1"/>
</dbReference>
<evidence type="ECO:0000256" key="11">
    <source>
        <dbReference type="ARBA" id="ARBA00023140"/>
    </source>
</evidence>
<evidence type="ECO:0000256" key="5">
    <source>
        <dbReference type="ARBA" id="ARBA00012870"/>
    </source>
</evidence>
<feature type="domain" description="Acyl-CoA oxidase C-terminal" evidence="13">
    <location>
        <begin position="1126"/>
        <end position="1300"/>
    </location>
</feature>
<dbReference type="InterPro" id="IPR046373">
    <property type="entry name" value="Acyl-CoA_Oxase/DH_mid-dom_sf"/>
</dbReference>
<dbReference type="GO" id="GO:0005777">
    <property type="term" value="C:peroxisome"/>
    <property type="evidence" value="ECO:0007669"/>
    <property type="project" value="UniProtKB-SubCell"/>
</dbReference>
<evidence type="ECO:0000256" key="7">
    <source>
        <dbReference type="ARBA" id="ARBA00022827"/>
    </source>
</evidence>
<evidence type="ECO:0000256" key="3">
    <source>
        <dbReference type="ARBA" id="ARBA00005189"/>
    </source>
</evidence>
<comment type="similarity">
    <text evidence="4">Belongs to the acyl-CoA oxidase family.</text>
</comment>
<feature type="compositionally biased region" description="Basic residues" evidence="12">
    <location>
        <begin position="124"/>
        <end position="134"/>
    </location>
</feature>
<accession>A0A182IPR4</accession>
<dbReference type="GO" id="GO:0055088">
    <property type="term" value="P:lipid homeostasis"/>
    <property type="evidence" value="ECO:0007669"/>
    <property type="project" value="TreeGrafter"/>
</dbReference>
<keyword evidence="7" id="KW-0274">FAD</keyword>
<keyword evidence="9" id="KW-0560">Oxidoreductase</keyword>
<dbReference type="InterPro" id="IPR055060">
    <property type="entry name" value="ACOX_C_alpha1"/>
</dbReference>
<dbReference type="EC" id="1.3.3.6" evidence="5"/>
<reference evidence="16" key="1">
    <citation type="submission" date="2022-08" db="UniProtKB">
        <authorList>
            <consortium name="EnsemblMetazoa"/>
        </authorList>
    </citation>
    <scope>IDENTIFICATION</scope>
    <source>
        <strain evidence="16">EBRO</strain>
    </source>
</reference>
<feature type="region of interest" description="Disordered" evidence="12">
    <location>
        <begin position="398"/>
        <end position="418"/>
    </location>
</feature>
<comment type="cofactor">
    <cofactor evidence="1">
        <name>FAD</name>
        <dbReference type="ChEBI" id="CHEBI:57692"/>
    </cofactor>
</comment>
<comment type="subcellular location">
    <subcellularLocation>
        <location evidence="2">Peroxisome</location>
    </subcellularLocation>
</comment>
<dbReference type="STRING" id="41427.A0A182IPR4"/>
<feature type="region of interest" description="Disordered" evidence="12">
    <location>
        <begin position="91"/>
        <end position="137"/>
    </location>
</feature>
<dbReference type="GO" id="GO:0016402">
    <property type="term" value="F:pristanoyl-CoA oxidase activity"/>
    <property type="evidence" value="ECO:0007669"/>
    <property type="project" value="TreeGrafter"/>
</dbReference>
<evidence type="ECO:0000313" key="16">
    <source>
        <dbReference type="EnsemblMetazoa" id="AATE003133-PA.1"/>
    </source>
</evidence>
<keyword evidence="11" id="KW-0576">Peroxisome</keyword>
<dbReference type="FunFam" id="1.20.140.10:FF:000007">
    <property type="entry name" value="Acyl-coenzyme A oxidase"/>
    <property type="match status" value="1"/>
</dbReference>
<dbReference type="Gene3D" id="1.20.140.10">
    <property type="entry name" value="Butyryl-CoA Dehydrogenase, subunit A, domain 3"/>
    <property type="match status" value="2"/>
</dbReference>
<feature type="domain" description="Acyl-CoA oxidase/dehydrogenase middle" evidence="14">
    <location>
        <begin position="771"/>
        <end position="880"/>
    </location>
</feature>
<evidence type="ECO:0000256" key="2">
    <source>
        <dbReference type="ARBA" id="ARBA00004275"/>
    </source>
</evidence>
<dbReference type="Pfam" id="PF22924">
    <property type="entry name" value="ACOX_C_alpha1"/>
    <property type="match status" value="1"/>
</dbReference>
<dbReference type="GO" id="GO:0071949">
    <property type="term" value="F:FAD binding"/>
    <property type="evidence" value="ECO:0007669"/>
    <property type="project" value="InterPro"/>
</dbReference>
<dbReference type="Pfam" id="PF01633">
    <property type="entry name" value="Choline_kinase"/>
    <property type="match status" value="1"/>
</dbReference>
<dbReference type="SUPFAM" id="SSF47203">
    <property type="entry name" value="Acyl-CoA dehydrogenase C-terminal domain-like"/>
    <property type="match status" value="2"/>
</dbReference>
<evidence type="ECO:0000259" key="13">
    <source>
        <dbReference type="Pfam" id="PF01756"/>
    </source>
</evidence>
<dbReference type="Pfam" id="PF01756">
    <property type="entry name" value="ACOX"/>
    <property type="match status" value="1"/>
</dbReference>
<dbReference type="Gene3D" id="2.40.110.10">
    <property type="entry name" value="Butyryl-CoA Dehydrogenase, subunit A, domain 2"/>
    <property type="match status" value="1"/>
</dbReference>
<dbReference type="InterPro" id="IPR002655">
    <property type="entry name" value="Acyl-CoA_oxidase_C"/>
</dbReference>
<sequence length="1310" mass="145733">LPAHSGLRHRMNNLIAKKCPDGGGESLKQSLKANSPTEMRDIAARICRDYLTGAWKTISADELQLKRISGGLSNFLYYVSLPEHHYYNAAGSKSNEGSRRSSFSASGVALEHNHHPKASTQQRSKARNGNKRARKDSCANMLEPKEVLLRIYGQTHGEHALETMLTESVVFTLLSERKLGPKLHGIFPGGRIEQYIPARALLTAELSDTKISLKVAEKMAAIHSMDIPVSKEPDWIWNTMNRWLKGVEGTLKTMERDRANGNATGKTTTEDSAIISTNNNNNNGGGGEGEEENVLTEIDLAAEVEWLRSVIESEDFPVVFCHNDLQEGNILLRQEYSTTAAGGNYECTTLETFDESAQLDSHFSGILISNGVVPSDGHILAPANGSNINLNRNSRKRSLDQDHMENDPDSTRDSVLSGNSQALSEVHSLADGAPELMIIDFEYCAYNYRGFDLANHFLEWTFDYTNGESPYFFHKLDQYPSAEQQDQFIRQYLSHLAPAERLSYADHDSAAEDGEEEGSDETTSNVSDRTGSVGPDEIAHVRREVQCFTMASHLFWSLWAIVNVYQEIEFGYLEYAICRLKQYRGAKKSYIESTIRDGNSTGSEERKAPSVDPEIPSEHGTLLENKTLFPDPPPRGPLTVYRKQASIDWRKMKLAFNDVTSLELQHRVWSFASKHPLFAHPVQPLTMDEERHLATKRMYVVQNEKMFTIADYIERPDLAAHYHQSWIAYEPSMAVKYSLGFGMFPSVIRTLDVGRLDEIVERNETGEYLGAFGLTEIAHGTNAKGMRTTATYDPASGEFVLHTPDFEAAKCWIGNLGKTCTHLIVYAQLYTADGKHHGLNAFVVPVRDSSTLQAFPGVTVGDLGPKAGLQGVDNGFVMFRQYRIPRENLLSRTGDVNEAGEFVSPFKDASKRFGASLGALSGGRVGICGIANVYLTKAITIALRYSASRKQFGPDDSEEEWPVLEYQSQQFRLFPHLASNFVIRVFNLWFAKAYGDMQLKMLGGENIGGVGMEVHALSSAAKPVCTWAARDGVQECREACGGHGYLKLSTIGDLRGNNDPNCTYEGENNVLIQQASNWLLSVRAKGWATFAEVSPLGSAQFLAHAETLLKRRSNWTTPAHAAAIPNQLEALDWLVAYLLEETHGKLSNLKNLGKSTFEARNNSQSFFARTLSIAYGERMLLFVFTKFLTNLETGPERQVLERLGALYGASAILRHVGVFYQGGYFSAQPGSMGLLQQAILDLLPTIKRDAIALVDAIAPTDFILNSPLGMSDGDVYRHMESAIMQAPEALERPKWWRDVVHRDYVRQSKL</sequence>
<keyword evidence="6" id="KW-0285">Flavoprotein</keyword>
<protein>
    <recommendedName>
        <fullName evidence="5">acyl-CoA oxidase</fullName>
        <ecNumber evidence="5">1.3.3.6</ecNumber>
    </recommendedName>
</protein>
<evidence type="ECO:0000256" key="10">
    <source>
        <dbReference type="ARBA" id="ARBA00023098"/>
    </source>
</evidence>
<organism evidence="16">
    <name type="scientific">Anopheles atroparvus</name>
    <name type="common">European mosquito</name>
    <dbReference type="NCBI Taxonomy" id="41427"/>
    <lineage>
        <taxon>Eukaryota</taxon>
        <taxon>Metazoa</taxon>
        <taxon>Ecdysozoa</taxon>
        <taxon>Arthropoda</taxon>
        <taxon>Hexapoda</taxon>
        <taxon>Insecta</taxon>
        <taxon>Pterygota</taxon>
        <taxon>Neoptera</taxon>
        <taxon>Endopterygota</taxon>
        <taxon>Diptera</taxon>
        <taxon>Nematocera</taxon>
        <taxon>Culicoidea</taxon>
        <taxon>Culicidae</taxon>
        <taxon>Anophelinae</taxon>
        <taxon>Anopheles</taxon>
    </lineage>
</organism>
<evidence type="ECO:0000256" key="9">
    <source>
        <dbReference type="ARBA" id="ARBA00023002"/>
    </source>
</evidence>
<feature type="compositionally biased region" description="Basic and acidic residues" evidence="12">
    <location>
        <begin position="398"/>
        <end position="412"/>
    </location>
</feature>
<dbReference type="SUPFAM" id="SSF56645">
    <property type="entry name" value="Acyl-CoA dehydrogenase NM domain-like"/>
    <property type="match status" value="1"/>
</dbReference>
<keyword evidence="8" id="KW-0276">Fatty acid metabolism</keyword>
<dbReference type="InterPro" id="IPR006091">
    <property type="entry name" value="Acyl-CoA_Oxase/DH_mid-dom"/>
</dbReference>
<keyword evidence="10" id="KW-0443">Lipid metabolism</keyword>
<dbReference type="Gene3D" id="3.90.1200.10">
    <property type="match status" value="2"/>
</dbReference>
<dbReference type="Pfam" id="PF02770">
    <property type="entry name" value="Acyl-CoA_dh_M"/>
    <property type="match status" value="1"/>
</dbReference>
<dbReference type="FunFam" id="1.20.140.10:FF:000010">
    <property type="entry name" value="Acyl-coenzyme A oxidase"/>
    <property type="match status" value="1"/>
</dbReference>
<dbReference type="InterPro" id="IPR009100">
    <property type="entry name" value="AcylCoA_DH/oxidase_NM_dom_sf"/>
</dbReference>
<evidence type="ECO:0000256" key="6">
    <source>
        <dbReference type="ARBA" id="ARBA00022630"/>
    </source>
</evidence>
<feature type="region of interest" description="Disordered" evidence="12">
    <location>
        <begin position="505"/>
        <end position="535"/>
    </location>
</feature>
<dbReference type="Gene3D" id="3.30.200.20">
    <property type="entry name" value="Phosphorylase Kinase, domain 1"/>
    <property type="match status" value="2"/>
</dbReference>
<dbReference type="FunFam" id="2.40.110.10:FF:000005">
    <property type="entry name" value="Acyl-coenzyme A oxidase"/>
    <property type="match status" value="1"/>
</dbReference>
<feature type="domain" description="Acyl-CoA oxidase C-alpha1" evidence="15">
    <location>
        <begin position="918"/>
        <end position="1080"/>
    </location>
</feature>
<feature type="compositionally biased region" description="Polar residues" evidence="12">
    <location>
        <begin position="91"/>
        <end position="105"/>
    </location>
</feature>
<evidence type="ECO:0000256" key="1">
    <source>
        <dbReference type="ARBA" id="ARBA00001974"/>
    </source>
</evidence>
<dbReference type="InterPro" id="IPR036250">
    <property type="entry name" value="AcylCo_DH-like_C"/>
</dbReference>
<proteinExistence type="inferred from homology"/>
<evidence type="ECO:0000256" key="12">
    <source>
        <dbReference type="SAM" id="MobiDB-lite"/>
    </source>
</evidence>
<dbReference type="InterPro" id="IPR011009">
    <property type="entry name" value="Kinase-like_dom_sf"/>
</dbReference>
<evidence type="ECO:0000259" key="15">
    <source>
        <dbReference type="Pfam" id="PF22924"/>
    </source>
</evidence>
<dbReference type="PANTHER" id="PTHR10909:SF390">
    <property type="entry name" value="PEROXISOMAL ACYL-COENZYME A OXIDASE 3"/>
    <property type="match status" value="1"/>
</dbReference>
<dbReference type="GO" id="GO:0005504">
    <property type="term" value="F:fatty acid binding"/>
    <property type="evidence" value="ECO:0007669"/>
    <property type="project" value="TreeGrafter"/>
</dbReference>
<evidence type="ECO:0000259" key="14">
    <source>
        <dbReference type="Pfam" id="PF02770"/>
    </source>
</evidence>
<feature type="compositionally biased region" description="Acidic residues" evidence="12">
    <location>
        <begin position="511"/>
        <end position="520"/>
    </location>
</feature>
<dbReference type="SUPFAM" id="SSF56112">
    <property type="entry name" value="Protein kinase-like (PK-like)"/>
    <property type="match status" value="1"/>
</dbReference>
<dbReference type="GO" id="GO:0033540">
    <property type="term" value="P:fatty acid beta-oxidation using acyl-CoA oxidase"/>
    <property type="evidence" value="ECO:0007669"/>
    <property type="project" value="TreeGrafter"/>
</dbReference>
<dbReference type="EnsemblMetazoa" id="AATE003133-RA">
    <property type="protein sequence ID" value="AATE003133-PA.1"/>
    <property type="gene ID" value="AATE003133"/>
</dbReference>
<dbReference type="VEuPathDB" id="VectorBase:AATE003133"/>